<reference evidence="1 2" key="1">
    <citation type="submission" date="2017-04" db="EMBL/GenBank/DDBJ databases">
        <title>Draft Aigarchaeota genome from a New Zealand hot spring.</title>
        <authorList>
            <person name="Reysenbach A.-L."/>
            <person name="Donaho J.A."/>
            <person name="Gerhart J."/>
            <person name="Kelley J.F."/>
            <person name="Kouba K."/>
            <person name="Podar M."/>
            <person name="Stott M."/>
        </authorList>
    </citation>
    <scope>NUCLEOTIDE SEQUENCE [LARGE SCALE GENOMIC DNA]</scope>
    <source>
        <strain evidence="1">NZ13_MG1</strain>
    </source>
</reference>
<gene>
    <name evidence="1" type="ORF">B9J98_01155</name>
</gene>
<dbReference type="Proteomes" id="UP000244066">
    <property type="component" value="Unassembled WGS sequence"/>
</dbReference>
<evidence type="ECO:0000313" key="1">
    <source>
        <dbReference type="EMBL" id="PUA34228.1"/>
    </source>
</evidence>
<organism evidence="1 2">
    <name type="scientific">Candidatus Terraquivivens tikiterensis</name>
    <dbReference type="NCBI Taxonomy" id="1980982"/>
    <lineage>
        <taxon>Archaea</taxon>
        <taxon>Nitrososphaerota</taxon>
        <taxon>Candidatus Wolframiiraptoraceae</taxon>
        <taxon>Candidatus Terraquivivens</taxon>
    </lineage>
</organism>
<accession>A0A2R7Y9K4</accession>
<sequence length="115" mass="13209">MSGEYIQIFEQQETNDVKTYNGIPSSHKPLPKELTGVTLVSLLPKPNVFLENFNEATTIRLEILRLDERTLSALSPELSEIEIKDIQEALEEKRFGKTKKFSNVEEALRWLSSEE</sequence>
<dbReference type="EMBL" id="NDWU01000002">
    <property type="protein sequence ID" value="PUA34228.1"/>
    <property type="molecule type" value="Genomic_DNA"/>
</dbReference>
<proteinExistence type="predicted"/>
<protein>
    <submittedName>
        <fullName evidence="1">Uncharacterized protein</fullName>
    </submittedName>
</protein>
<name>A0A2R7Y9K4_9ARCH</name>
<dbReference type="AlphaFoldDB" id="A0A2R7Y9K4"/>
<comment type="caution">
    <text evidence="1">The sequence shown here is derived from an EMBL/GenBank/DDBJ whole genome shotgun (WGS) entry which is preliminary data.</text>
</comment>
<evidence type="ECO:0000313" key="2">
    <source>
        <dbReference type="Proteomes" id="UP000244066"/>
    </source>
</evidence>